<dbReference type="InterPro" id="IPR027417">
    <property type="entry name" value="P-loop_NTPase"/>
</dbReference>
<keyword evidence="6 8" id="KW-0460">Magnesium</keyword>
<dbReference type="Proteomes" id="UP001209681">
    <property type="component" value="Unassembled WGS sequence"/>
</dbReference>
<evidence type="ECO:0000256" key="7">
    <source>
        <dbReference type="ARBA" id="ARBA00022962"/>
    </source>
</evidence>
<evidence type="ECO:0000259" key="10">
    <source>
        <dbReference type="Pfam" id="PF07685"/>
    </source>
</evidence>
<organism evidence="11 12">
    <name type="scientific">Desulfobotulus pelophilus</name>
    <dbReference type="NCBI Taxonomy" id="2823377"/>
    <lineage>
        <taxon>Bacteria</taxon>
        <taxon>Pseudomonadati</taxon>
        <taxon>Thermodesulfobacteriota</taxon>
        <taxon>Desulfobacteria</taxon>
        <taxon>Desulfobacterales</taxon>
        <taxon>Desulfobacteraceae</taxon>
        <taxon>Desulfobotulus</taxon>
    </lineage>
</organism>
<dbReference type="NCBIfam" id="TIGR00379">
    <property type="entry name" value="cobB"/>
    <property type="match status" value="1"/>
</dbReference>
<proteinExistence type="inferred from homology"/>
<feature type="domain" description="CobQ/CobB/MinD/ParA nucleotide binding" evidence="9">
    <location>
        <begin position="8"/>
        <end position="192"/>
    </location>
</feature>
<comment type="cofactor">
    <cofactor evidence="1 8">
        <name>Mg(2+)</name>
        <dbReference type="ChEBI" id="CHEBI:18420"/>
    </cofactor>
</comment>
<dbReference type="SUPFAM" id="SSF52317">
    <property type="entry name" value="Class I glutamine amidotransferase-like"/>
    <property type="match status" value="1"/>
</dbReference>
<keyword evidence="4 8" id="KW-0547">Nucleotide-binding</keyword>
<evidence type="ECO:0000259" key="9">
    <source>
        <dbReference type="Pfam" id="PF01656"/>
    </source>
</evidence>
<keyword evidence="12" id="KW-1185">Reference proteome</keyword>
<dbReference type="PANTHER" id="PTHR43873:SF1">
    <property type="entry name" value="COBYRINATE A,C-DIAMIDE SYNTHASE"/>
    <property type="match status" value="1"/>
</dbReference>
<evidence type="ECO:0000313" key="12">
    <source>
        <dbReference type="Proteomes" id="UP001209681"/>
    </source>
</evidence>
<name>A0ABT3NCR1_9BACT</name>
<feature type="domain" description="CobB/CobQ-like glutamine amidotransferase" evidence="10">
    <location>
        <begin position="254"/>
        <end position="443"/>
    </location>
</feature>
<accession>A0ABT3NCR1</accession>
<keyword evidence="3 8" id="KW-0436">Ligase</keyword>
<dbReference type="SUPFAM" id="SSF52540">
    <property type="entry name" value="P-loop containing nucleoside triphosphate hydrolases"/>
    <property type="match status" value="1"/>
</dbReference>
<keyword evidence="7 8" id="KW-0315">Glutamine amidotransferase</keyword>
<feature type="site" description="Increases nucleophilicity of active site Cys" evidence="8">
    <location>
        <position position="439"/>
    </location>
</feature>
<dbReference type="EC" id="6.3.5.11" evidence="8"/>
<dbReference type="Pfam" id="PF01656">
    <property type="entry name" value="CbiA"/>
    <property type="match status" value="1"/>
</dbReference>
<dbReference type="PROSITE" id="PS51274">
    <property type="entry name" value="GATASE_COBBQ"/>
    <property type="match status" value="1"/>
</dbReference>
<dbReference type="InterPro" id="IPR029062">
    <property type="entry name" value="Class_I_gatase-like"/>
</dbReference>
<dbReference type="RefSeq" id="WP_265425893.1">
    <property type="nucleotide sequence ID" value="NZ_JAPFPW010000019.1"/>
</dbReference>
<dbReference type="InterPro" id="IPR002586">
    <property type="entry name" value="CobQ/CobB/MinD/ParA_Nub-bd_dom"/>
</dbReference>
<comment type="function">
    <text evidence="8">Catalyzes the ATP-dependent amidation of the two carboxylate groups at positions a and c of cobyrinate, using either L-glutamine or ammonia as the nitrogen source.</text>
</comment>
<dbReference type="NCBIfam" id="NF002204">
    <property type="entry name" value="PRK01077.1"/>
    <property type="match status" value="1"/>
</dbReference>
<comment type="similarity">
    <text evidence="8">Belongs to the CobB/CbiA family.</text>
</comment>
<gene>
    <name evidence="8" type="primary">cbiA</name>
    <name evidence="11" type="ORF">OOT00_13395</name>
</gene>
<dbReference type="Gene3D" id="3.40.50.300">
    <property type="entry name" value="P-loop containing nucleotide triphosphate hydrolases"/>
    <property type="match status" value="1"/>
</dbReference>
<sequence length="473" mass="51428">MRYDIPRITISALRGGSGKTILSIGLAAAWTQAGMKVAPFKKGPDYIDAGWLAFATGRHCYNLDTYLCEPDVVRTSFFRHSQKTDIALIEGNRGLYDGIDLAGSTSTADIAKLVDAPVLLCLDVTKSTRTMAALVLGCLHFDPEVRICGVILNRVAGTRHAGILTKTIEHHTGVPVLGAIPKLREQDFPERHMGLVPSQEHGWASHSIRTAAAVVKEHVDLERLLRLSQPTVLRNPEKNKSFHKAITTEEKPVTIGFIKDAAFQFYYPENLEALEEEGAVLVPVSSLEDGRLPDIDALYIGGGFPETHAAALVGNASLRKEILEAANNGLPIYAECGGLMYLGEALVLDGTCYPMCGVFPVRFGFSEKPQGHGYVRVTVDGDNPFYPKGLSILGHEFRYSRVEAIEEGIPMAFSMGRGVGIGKGRDGLVFRNTLAAYTHIHAMGTPQWAPSLVAQARLFRASKEKATSLSDTK</sequence>
<comment type="domain">
    <text evidence="8">Comprises of two domains. The C-terminal domain contains the binding site for glutamine and catalyzes the hydrolysis of this substrate to glutamate and ammonia. The N-terminal domain is anticipated to bind ATP and cobyrinate and catalyzes the ultimate synthesis of the diamide product. The ammonia produced via the glutaminase domain is probably translocated to the adjacent domain via a molecular tunnel, where it reacts with an activated intermediate.</text>
</comment>
<evidence type="ECO:0000256" key="5">
    <source>
        <dbReference type="ARBA" id="ARBA00022840"/>
    </source>
</evidence>
<reference evidence="11 12" key="1">
    <citation type="submission" date="2022-11" db="EMBL/GenBank/DDBJ databases">
        <title>Desulfobotulus tamanensis H1 sp. nov. - anaerobic, alkaliphilic, sulphate reducing bacterium isolated from terrestrial mud volcano.</title>
        <authorList>
            <person name="Frolova A."/>
            <person name="Merkel A.Y."/>
            <person name="Slobodkin A.I."/>
        </authorList>
    </citation>
    <scope>NUCLEOTIDE SEQUENCE [LARGE SCALE GENOMIC DNA]</scope>
    <source>
        <strain evidence="11 12">H1</strain>
    </source>
</reference>
<evidence type="ECO:0000256" key="4">
    <source>
        <dbReference type="ARBA" id="ARBA00022741"/>
    </source>
</evidence>
<evidence type="ECO:0000256" key="3">
    <source>
        <dbReference type="ARBA" id="ARBA00022598"/>
    </source>
</evidence>
<protein>
    <recommendedName>
        <fullName evidence="8">Cobyrinate a,c-diamide synthase</fullName>
        <ecNumber evidence="8">6.3.5.11</ecNumber>
    </recommendedName>
    <alternativeName>
        <fullName evidence="8">Cobyrinic acid a,c-diamide synthetase</fullName>
    </alternativeName>
</protein>
<dbReference type="EMBL" id="JAPFPW010000019">
    <property type="protein sequence ID" value="MCW7754981.1"/>
    <property type="molecule type" value="Genomic_DNA"/>
</dbReference>
<dbReference type="Pfam" id="PF07685">
    <property type="entry name" value="GATase_3"/>
    <property type="match status" value="1"/>
</dbReference>
<comment type="miscellaneous">
    <text evidence="8">The a and c carboxylates of cobyrinate are activated for nucleophilic attack via formation of a phosphorylated intermediate by ATP. CbiA catalyzes first the amidation of the c-carboxylate, and then that of the a-carboxylate.</text>
</comment>
<keyword evidence="2 8" id="KW-0169">Cobalamin biosynthesis</keyword>
<feature type="active site" description="Nucleophile" evidence="8">
    <location>
        <position position="336"/>
    </location>
</feature>
<comment type="pathway">
    <text evidence="8">Cofactor biosynthesis; adenosylcobalamin biosynthesis; cob(II)yrinate a,c-diamide from sirohydrochlorin (anaerobic route): step 10/10.</text>
</comment>
<dbReference type="CDD" id="cd03130">
    <property type="entry name" value="GATase1_CobB"/>
    <property type="match status" value="1"/>
</dbReference>
<evidence type="ECO:0000256" key="1">
    <source>
        <dbReference type="ARBA" id="ARBA00001946"/>
    </source>
</evidence>
<evidence type="ECO:0000256" key="8">
    <source>
        <dbReference type="HAMAP-Rule" id="MF_00027"/>
    </source>
</evidence>
<dbReference type="CDD" id="cd05388">
    <property type="entry name" value="CobB_N"/>
    <property type="match status" value="1"/>
</dbReference>
<evidence type="ECO:0000313" key="11">
    <source>
        <dbReference type="EMBL" id="MCW7754981.1"/>
    </source>
</evidence>
<keyword evidence="5 8" id="KW-0067">ATP-binding</keyword>
<dbReference type="PANTHER" id="PTHR43873">
    <property type="entry name" value="COBYRINATE A,C-DIAMIDE SYNTHASE"/>
    <property type="match status" value="1"/>
</dbReference>
<dbReference type="InterPro" id="IPR011698">
    <property type="entry name" value="GATase_3"/>
</dbReference>
<comment type="caution">
    <text evidence="11">The sequence shown here is derived from an EMBL/GenBank/DDBJ whole genome shotgun (WGS) entry which is preliminary data.</text>
</comment>
<dbReference type="InterPro" id="IPR004484">
    <property type="entry name" value="CbiA/CobB_synth"/>
</dbReference>
<evidence type="ECO:0000256" key="2">
    <source>
        <dbReference type="ARBA" id="ARBA00022573"/>
    </source>
</evidence>
<dbReference type="Gene3D" id="3.40.50.880">
    <property type="match status" value="1"/>
</dbReference>
<comment type="catalytic activity">
    <reaction evidence="8">
        <text>cob(II)yrinate + 2 L-glutamine + 2 ATP + 2 H2O = cob(II)yrinate a,c diamide + 2 L-glutamate + 2 ADP + 2 phosphate + 2 H(+)</text>
        <dbReference type="Rhea" id="RHEA:26289"/>
        <dbReference type="ChEBI" id="CHEBI:15377"/>
        <dbReference type="ChEBI" id="CHEBI:15378"/>
        <dbReference type="ChEBI" id="CHEBI:29985"/>
        <dbReference type="ChEBI" id="CHEBI:30616"/>
        <dbReference type="ChEBI" id="CHEBI:43474"/>
        <dbReference type="ChEBI" id="CHEBI:58359"/>
        <dbReference type="ChEBI" id="CHEBI:58537"/>
        <dbReference type="ChEBI" id="CHEBI:58894"/>
        <dbReference type="ChEBI" id="CHEBI:456216"/>
        <dbReference type="EC" id="6.3.5.11"/>
    </reaction>
</comment>
<evidence type="ECO:0000256" key="6">
    <source>
        <dbReference type="ARBA" id="ARBA00022842"/>
    </source>
</evidence>
<dbReference type="HAMAP" id="MF_00027">
    <property type="entry name" value="CobB_CbiA"/>
    <property type="match status" value="1"/>
</dbReference>